<organism evidence="6 7">
    <name type="scientific">Coffea arabica</name>
    <name type="common">Arabian coffee</name>
    <dbReference type="NCBI Taxonomy" id="13443"/>
    <lineage>
        <taxon>Eukaryota</taxon>
        <taxon>Viridiplantae</taxon>
        <taxon>Streptophyta</taxon>
        <taxon>Embryophyta</taxon>
        <taxon>Tracheophyta</taxon>
        <taxon>Spermatophyta</taxon>
        <taxon>Magnoliopsida</taxon>
        <taxon>eudicotyledons</taxon>
        <taxon>Gunneridae</taxon>
        <taxon>Pentapetalae</taxon>
        <taxon>asterids</taxon>
        <taxon>lamiids</taxon>
        <taxon>Gentianales</taxon>
        <taxon>Rubiaceae</taxon>
        <taxon>Ixoroideae</taxon>
        <taxon>Gardenieae complex</taxon>
        <taxon>Bertiereae - Coffeeae clade</taxon>
        <taxon>Coffeeae</taxon>
        <taxon>Coffea</taxon>
    </lineage>
</organism>
<protein>
    <submittedName>
        <fullName evidence="7">Kiwellin-like</fullName>
    </submittedName>
</protein>
<evidence type="ECO:0000313" key="6">
    <source>
        <dbReference type="Proteomes" id="UP001652660"/>
    </source>
</evidence>
<reference evidence="6" key="1">
    <citation type="journal article" date="2025" name="Foods">
        <title>Unveiling the Microbial Signatures of Arabica Coffee Cherries: Insights into Ripeness Specific Diversity, Functional Traits, and Implications for Quality and Safety.</title>
        <authorList>
            <consortium name="RefSeq"/>
            <person name="Tenea G.N."/>
            <person name="Cifuentes V."/>
            <person name="Reyes P."/>
            <person name="Cevallos-Vallejos M."/>
        </authorList>
    </citation>
    <scope>NUCLEOTIDE SEQUENCE [LARGE SCALE GENOMIC DNA]</scope>
</reference>
<dbReference type="InterPro" id="IPR036908">
    <property type="entry name" value="RlpA-like_sf"/>
</dbReference>
<evidence type="ECO:0000256" key="3">
    <source>
        <dbReference type="ARBA" id="ARBA00022525"/>
    </source>
</evidence>
<keyword evidence="6" id="KW-1185">Reference proteome</keyword>
<dbReference type="Gene3D" id="2.40.40.10">
    <property type="entry name" value="RlpA-like domain"/>
    <property type="match status" value="1"/>
</dbReference>
<proteinExistence type="inferred from homology"/>
<dbReference type="PROSITE" id="PS51257">
    <property type="entry name" value="PROKAR_LIPOPROTEIN"/>
    <property type="match status" value="1"/>
</dbReference>
<reference evidence="7" key="2">
    <citation type="submission" date="2025-08" db="UniProtKB">
        <authorList>
            <consortium name="RefSeq"/>
        </authorList>
    </citation>
    <scope>IDENTIFICATION</scope>
    <source>
        <tissue evidence="7">Leaves</tissue>
    </source>
</reference>
<dbReference type="SUPFAM" id="SSF50685">
    <property type="entry name" value="Barwin-like endoglucanases"/>
    <property type="match status" value="1"/>
</dbReference>
<keyword evidence="3" id="KW-0964">Secreted</keyword>
<evidence type="ECO:0000256" key="1">
    <source>
        <dbReference type="ARBA" id="ARBA00004613"/>
    </source>
</evidence>
<dbReference type="OrthoDB" id="406505at2759"/>
<comment type="subcellular location">
    <subcellularLocation>
        <location evidence="1">Secreted</location>
    </subcellularLocation>
</comment>
<feature type="chain" id="PRO_5028115189" evidence="5">
    <location>
        <begin position="25"/>
        <end position="215"/>
    </location>
</feature>
<dbReference type="GeneID" id="113707524"/>
<dbReference type="InterPro" id="IPR039271">
    <property type="entry name" value="Kiwellin-like"/>
</dbReference>
<dbReference type="Pfam" id="PF24300">
    <property type="entry name" value="KWL1"/>
    <property type="match status" value="1"/>
</dbReference>
<sequence>MAKFVILSFLISLNILSFPSPGSAISSCNGPCKTLNDCDGQLICIGGKCNDDPDVGTHICSGSSPSGPSPPGNCRPTGSMTCKGVTKPTYTCSPPVTSSTAAILTLNNFEEGGDGGAASECDGQFHKNSERVVALSTGWYAGGSRCGKMIRIRASNGRTVTAKVVDECDSRNGCDKEHAGQPPCDNNIVDGSSAVWRALGLNEDDGRVPVTWSMA</sequence>
<gene>
    <name evidence="7" type="primary">LOC113707524</name>
</gene>
<evidence type="ECO:0000256" key="2">
    <source>
        <dbReference type="ARBA" id="ARBA00005592"/>
    </source>
</evidence>
<dbReference type="PANTHER" id="PTHR33191:SF9">
    <property type="entry name" value="RIPENING-RELATED PROTEIN 2-RELATED"/>
    <property type="match status" value="1"/>
</dbReference>
<feature type="signal peptide" evidence="5">
    <location>
        <begin position="1"/>
        <end position="24"/>
    </location>
</feature>
<evidence type="ECO:0000256" key="4">
    <source>
        <dbReference type="ARBA" id="ARBA00022729"/>
    </source>
</evidence>
<evidence type="ECO:0000256" key="5">
    <source>
        <dbReference type="SAM" id="SignalP"/>
    </source>
</evidence>
<dbReference type="PANTHER" id="PTHR33191">
    <property type="entry name" value="RIPENING-RELATED PROTEIN 2-RELATED"/>
    <property type="match status" value="1"/>
</dbReference>
<name>A0A6P6U5B8_COFAR</name>
<evidence type="ECO:0000313" key="7">
    <source>
        <dbReference type="RefSeq" id="XP_027085664.1"/>
    </source>
</evidence>
<comment type="similarity">
    <text evidence="2">Belongs to the kiwellin family.</text>
</comment>
<keyword evidence="4 5" id="KW-0732">Signal</keyword>
<dbReference type="Proteomes" id="UP001652660">
    <property type="component" value="Chromosome 1e"/>
</dbReference>
<dbReference type="AlphaFoldDB" id="A0A6P6U5B8"/>
<dbReference type="CDD" id="cd22270">
    <property type="entry name" value="DPBB_kiwellin-like"/>
    <property type="match status" value="1"/>
</dbReference>
<accession>A0A6P6U5B8</accession>
<dbReference type="GO" id="GO:0005576">
    <property type="term" value="C:extracellular region"/>
    <property type="evidence" value="ECO:0007669"/>
    <property type="project" value="UniProtKB-SubCell"/>
</dbReference>
<dbReference type="RefSeq" id="XP_027085664.1">
    <property type="nucleotide sequence ID" value="XM_027229863.2"/>
</dbReference>